<accession>A0ABV8FN78</accession>
<evidence type="ECO:0000256" key="1">
    <source>
        <dbReference type="ARBA" id="ARBA00023002"/>
    </source>
</evidence>
<dbReference type="SUPFAM" id="SSF51679">
    <property type="entry name" value="Bacterial luciferase-like"/>
    <property type="match status" value="1"/>
</dbReference>
<evidence type="ECO:0000259" key="2">
    <source>
        <dbReference type="Pfam" id="PF00296"/>
    </source>
</evidence>
<name>A0ABV8FN78_9ACTN</name>
<dbReference type="InterPro" id="IPR011251">
    <property type="entry name" value="Luciferase-like_dom"/>
</dbReference>
<proteinExistence type="predicted"/>
<gene>
    <name evidence="3" type="ORF">ACFOVU_09675</name>
</gene>
<protein>
    <submittedName>
        <fullName evidence="3">LLM class flavin-dependent oxidoreductase</fullName>
    </submittedName>
</protein>
<dbReference type="PANTHER" id="PTHR43244">
    <property type="match status" value="1"/>
</dbReference>
<organism evidence="3 4">
    <name type="scientific">Nocardiopsis sediminis</name>
    <dbReference type="NCBI Taxonomy" id="1778267"/>
    <lineage>
        <taxon>Bacteria</taxon>
        <taxon>Bacillati</taxon>
        <taxon>Actinomycetota</taxon>
        <taxon>Actinomycetes</taxon>
        <taxon>Streptosporangiales</taxon>
        <taxon>Nocardiopsidaceae</taxon>
        <taxon>Nocardiopsis</taxon>
    </lineage>
</organism>
<dbReference type="InterPro" id="IPR036661">
    <property type="entry name" value="Luciferase-like_sf"/>
</dbReference>
<keyword evidence="1" id="KW-0560">Oxidoreductase</keyword>
<dbReference type="EMBL" id="JBHSBH010000007">
    <property type="protein sequence ID" value="MFC3996183.1"/>
    <property type="molecule type" value="Genomic_DNA"/>
</dbReference>
<dbReference type="Pfam" id="PF00296">
    <property type="entry name" value="Bac_luciferase"/>
    <property type="match status" value="1"/>
</dbReference>
<keyword evidence="4" id="KW-1185">Reference proteome</keyword>
<dbReference type="RefSeq" id="WP_378532004.1">
    <property type="nucleotide sequence ID" value="NZ_JBHSBH010000007.1"/>
</dbReference>
<dbReference type="PANTHER" id="PTHR43244:SF1">
    <property type="entry name" value="5,10-METHYLENETETRAHYDROMETHANOPTERIN REDUCTASE"/>
    <property type="match status" value="1"/>
</dbReference>
<dbReference type="Gene3D" id="3.20.20.30">
    <property type="entry name" value="Luciferase-like domain"/>
    <property type="match status" value="1"/>
</dbReference>
<evidence type="ECO:0000313" key="4">
    <source>
        <dbReference type="Proteomes" id="UP001595847"/>
    </source>
</evidence>
<dbReference type="InterPro" id="IPR050564">
    <property type="entry name" value="F420-G6PD/mer"/>
</dbReference>
<reference evidence="4" key="1">
    <citation type="journal article" date="2019" name="Int. J. Syst. Evol. Microbiol.">
        <title>The Global Catalogue of Microorganisms (GCM) 10K type strain sequencing project: providing services to taxonomists for standard genome sequencing and annotation.</title>
        <authorList>
            <consortium name="The Broad Institute Genomics Platform"/>
            <consortium name="The Broad Institute Genome Sequencing Center for Infectious Disease"/>
            <person name="Wu L."/>
            <person name="Ma J."/>
        </authorList>
    </citation>
    <scope>NUCLEOTIDE SEQUENCE [LARGE SCALE GENOMIC DNA]</scope>
    <source>
        <strain evidence="4">TBRC 1826</strain>
    </source>
</reference>
<comment type="caution">
    <text evidence="3">The sequence shown here is derived from an EMBL/GenBank/DDBJ whole genome shotgun (WGS) entry which is preliminary data.</text>
</comment>
<dbReference type="Proteomes" id="UP001595847">
    <property type="component" value="Unassembled WGS sequence"/>
</dbReference>
<sequence>MTRHNGTIGVLLPRDTPARDIITFARRAEAYGFDELWVVEDLGYRGGLAQAATVLAVTDRIRVGIGLLPAAARNVAFTAMEVATLAQLHPGRIDVAVGHGMPAWMDGIGAWPASPLTLLAEYISVLKELLSGRLVHHDGRYLRIDGLRLDAGSLPETAPAVLAGVRGPKSLAVSGEVADGTVLAEPVTPAYVRDALTHISPTRPHRLVAYNVAAVDDDPAVALAAVRPTLDVVAEPDWRPHVAPLPFHDDLLALRSRCDGPQEFAAALPDDWVRQLAVAGTPDQARSRLEELFAAGVTSAVLTPVGPDYLASLDALAAVPGRAAPGDAVSPARPWPV</sequence>
<feature type="domain" description="Luciferase-like" evidence="2">
    <location>
        <begin position="16"/>
        <end position="298"/>
    </location>
</feature>
<evidence type="ECO:0000313" key="3">
    <source>
        <dbReference type="EMBL" id="MFC3996183.1"/>
    </source>
</evidence>